<dbReference type="AlphaFoldDB" id="A0A9N9HIW4"/>
<protein>
    <submittedName>
        <fullName evidence="2">12125_t:CDS:1</fullName>
    </submittedName>
</protein>
<organism evidence="2 3">
    <name type="scientific">Cetraspora pellucida</name>
    <dbReference type="NCBI Taxonomy" id="1433469"/>
    <lineage>
        <taxon>Eukaryota</taxon>
        <taxon>Fungi</taxon>
        <taxon>Fungi incertae sedis</taxon>
        <taxon>Mucoromycota</taxon>
        <taxon>Glomeromycotina</taxon>
        <taxon>Glomeromycetes</taxon>
        <taxon>Diversisporales</taxon>
        <taxon>Gigasporaceae</taxon>
        <taxon>Cetraspora</taxon>
    </lineage>
</organism>
<feature type="domain" description="F-box" evidence="1">
    <location>
        <begin position="40"/>
        <end position="86"/>
    </location>
</feature>
<dbReference type="GO" id="GO:0006887">
    <property type="term" value="P:exocytosis"/>
    <property type="evidence" value="ECO:0007669"/>
    <property type="project" value="TreeGrafter"/>
</dbReference>
<dbReference type="SUPFAM" id="SSF81383">
    <property type="entry name" value="F-box domain"/>
    <property type="match status" value="1"/>
</dbReference>
<evidence type="ECO:0000259" key="1">
    <source>
        <dbReference type="PROSITE" id="PS50181"/>
    </source>
</evidence>
<dbReference type="PROSITE" id="PS50181">
    <property type="entry name" value="FBOX"/>
    <property type="match status" value="1"/>
</dbReference>
<evidence type="ECO:0000313" key="3">
    <source>
        <dbReference type="Proteomes" id="UP000789759"/>
    </source>
</evidence>
<comment type="caution">
    <text evidence="2">The sequence shown here is derived from an EMBL/GenBank/DDBJ whole genome shotgun (WGS) entry which is preliminary data.</text>
</comment>
<name>A0A9N9HIW4_9GLOM</name>
<dbReference type="Proteomes" id="UP000789759">
    <property type="component" value="Unassembled WGS sequence"/>
</dbReference>
<dbReference type="Gene3D" id="1.20.1280.50">
    <property type="match status" value="1"/>
</dbReference>
<dbReference type="OrthoDB" id="5554140at2759"/>
<reference evidence="2" key="1">
    <citation type="submission" date="2021-06" db="EMBL/GenBank/DDBJ databases">
        <authorList>
            <person name="Kallberg Y."/>
            <person name="Tangrot J."/>
            <person name="Rosling A."/>
        </authorList>
    </citation>
    <scope>NUCLEOTIDE SEQUENCE</scope>
    <source>
        <strain evidence="2">FL966</strain>
    </source>
</reference>
<evidence type="ECO:0000313" key="2">
    <source>
        <dbReference type="EMBL" id="CAG8692213.1"/>
    </source>
</evidence>
<proteinExistence type="predicted"/>
<dbReference type="PANTHER" id="PTHR12100:SF1">
    <property type="entry name" value="RECYCLIN-1"/>
    <property type="match status" value="1"/>
</dbReference>
<dbReference type="PANTHER" id="PTHR12100">
    <property type="entry name" value="SEC10"/>
    <property type="match status" value="1"/>
</dbReference>
<dbReference type="InterPro" id="IPR001810">
    <property type="entry name" value="F-box_dom"/>
</dbReference>
<dbReference type="InterPro" id="IPR036047">
    <property type="entry name" value="F-box-like_dom_sf"/>
</dbReference>
<dbReference type="SMART" id="SM00256">
    <property type="entry name" value="FBOX"/>
    <property type="match status" value="1"/>
</dbReference>
<dbReference type="InterPro" id="IPR009976">
    <property type="entry name" value="Sec10-like"/>
</dbReference>
<gene>
    <name evidence="2" type="ORF">CPELLU_LOCUS11361</name>
</gene>
<keyword evidence="3" id="KW-1185">Reference proteome</keyword>
<dbReference type="Pfam" id="PF12937">
    <property type="entry name" value="F-box-like"/>
    <property type="match status" value="1"/>
</dbReference>
<feature type="non-terminal residue" evidence="2">
    <location>
        <position position="834"/>
    </location>
</feature>
<sequence length="834" mass="95982">MENFVFKTLPSDFSIPSIPSISKISLRRLGVSKPTPPPKPVAPKTIPPDLLLRILKYLPITSLSNFARACRRFKILVYDDELWGQHLKTLGLNKIYDNAMDISIDYLCKNIEDEVKGNSSKKNNVSTSSPINKRNRFTDQSLEIATTVTESQKRLSLVPGLSLNPLLRKSRTASTGVAREIFKKIYIALLPYYVDFRTKRKDSRLFKEYTDPSDQAKMLARLTDFGRLNVTYDSDEINSVLRTIVEYFENSALHHFELAYDAHNLNEMKKWATMLLNLNGGITCIQVYIQKNSIFFDYLHDPMDNFVQIPSLSNEELNFAPMSEFFSYVEDELKKQAPLIDKIFPPNTGVFHNFAERVFEDLITDYISEALEEARNRDVILYLKTVVAAYNRCIHVAEILWKEAEPSMDKINAENMMYHMFEPFMNEYLKTELATVKSQCDEQIEKWNQKLIEKTSERQQTILINSNREIYKRDYLTYFRKILVLPAPRSRSSTSSMSSQMSYNFDRRGSTASSHSTKSLNSTFNTSDLQTALLNIKFDQLQQLLSLEMTLHMIHTNKNALHRISVFLGYPNKMGYKVQNILESIFIVFLRTLGLKHIKSGFDTATRHLGEYKPNSDSTSNGLAPLVEFFELIHIADLIQQMVQVYYEEEMSRFIDKTDFFNACIKEKKTFEKILDESVAAGLNKGIQVLIDHVEFILSTEQRSEEFNPPINTPLDLKPTKACVHAVECLSSHAKLVIGCSDKNTLDVFFQEIGIRFFGSLVKHLKKFTVNINGGFQVISAPDIGLFVREAGRFKGVFLPEEVYEFCQKREDWLAVKHEVEKELYGLKPEDCVL</sequence>
<dbReference type="EMBL" id="CAJVQA010010018">
    <property type="protein sequence ID" value="CAG8692213.1"/>
    <property type="molecule type" value="Genomic_DNA"/>
</dbReference>
<dbReference type="GO" id="GO:0000145">
    <property type="term" value="C:exocyst"/>
    <property type="evidence" value="ECO:0007669"/>
    <property type="project" value="TreeGrafter"/>
</dbReference>
<dbReference type="Pfam" id="PF07393">
    <property type="entry name" value="Sec10_HB"/>
    <property type="match status" value="1"/>
</dbReference>
<accession>A0A9N9HIW4</accession>
<dbReference type="GO" id="GO:0006893">
    <property type="term" value="P:Golgi to plasma membrane transport"/>
    <property type="evidence" value="ECO:0007669"/>
    <property type="project" value="TreeGrafter"/>
</dbReference>
<dbReference type="InterPro" id="IPR048627">
    <property type="entry name" value="Sec10_HB"/>
</dbReference>